<feature type="compositionally biased region" description="Low complexity" evidence="1">
    <location>
        <begin position="1"/>
        <end position="18"/>
    </location>
</feature>
<sequence>MNSPQGWPQQPPQQGWQQQPPPPPQGGYPPQGHHPQQPGYPPPQQQKGKGPVIAVAIVAVVLLLGGLGTGGFFFFNIRRDQGEPLRTTSLPEACKNVSAETLGKVRTTNPRATGSFEQKNSDSTLTACSWDQTEGRDGSGMRTLTVKIQQTQDYGEKSFELGLQAVQSNTAASTKNVDGVGDQAAVVVIPRSGGYQDLHWVVRKGDDVIGVEYRGWDPGLFSRGYPDVAEQEAAAKTVVDDVLGKL</sequence>
<organism evidence="3 4">
    <name type="scientific">Lentzea atacamensis</name>
    <dbReference type="NCBI Taxonomy" id="531938"/>
    <lineage>
        <taxon>Bacteria</taxon>
        <taxon>Bacillati</taxon>
        <taxon>Actinomycetota</taxon>
        <taxon>Actinomycetes</taxon>
        <taxon>Pseudonocardiales</taxon>
        <taxon>Pseudonocardiaceae</taxon>
        <taxon>Lentzea</taxon>
    </lineage>
</organism>
<feature type="region of interest" description="Disordered" evidence="1">
    <location>
        <begin position="1"/>
        <end position="48"/>
    </location>
</feature>
<dbReference type="RefSeq" id="WP_112226811.1">
    <property type="nucleotide sequence ID" value="NZ_QLTT01000002.1"/>
</dbReference>
<name>A0ABX9EHI6_9PSEU</name>
<accession>A0ABX9EHI6</accession>
<feature type="compositionally biased region" description="Low complexity" evidence="1">
    <location>
        <begin position="28"/>
        <end position="37"/>
    </location>
</feature>
<dbReference type="Proteomes" id="UP000248714">
    <property type="component" value="Unassembled WGS sequence"/>
</dbReference>
<gene>
    <name evidence="3" type="ORF">C8D87_102913</name>
</gene>
<comment type="caution">
    <text evidence="3">The sequence shown here is derived from an EMBL/GenBank/DDBJ whole genome shotgun (WGS) entry which is preliminary data.</text>
</comment>
<evidence type="ECO:0008006" key="5">
    <source>
        <dbReference type="Google" id="ProtNLM"/>
    </source>
</evidence>
<keyword evidence="2" id="KW-1133">Transmembrane helix</keyword>
<keyword evidence="2" id="KW-0812">Transmembrane</keyword>
<keyword evidence="2" id="KW-0472">Membrane</keyword>
<dbReference type="EMBL" id="QLTT01000002">
    <property type="protein sequence ID" value="RAS68840.1"/>
    <property type="molecule type" value="Genomic_DNA"/>
</dbReference>
<evidence type="ECO:0000313" key="3">
    <source>
        <dbReference type="EMBL" id="RAS68840.1"/>
    </source>
</evidence>
<proteinExistence type="predicted"/>
<evidence type="ECO:0000313" key="4">
    <source>
        <dbReference type="Proteomes" id="UP000248714"/>
    </source>
</evidence>
<keyword evidence="4" id="KW-1185">Reference proteome</keyword>
<protein>
    <recommendedName>
        <fullName evidence="5">DUF3558 domain-containing protein</fullName>
    </recommendedName>
</protein>
<reference evidence="3 4" key="1">
    <citation type="submission" date="2018-06" db="EMBL/GenBank/DDBJ databases">
        <title>Genomic Encyclopedia of Type Strains, Phase IV (KMG-IV): sequencing the most valuable type-strain genomes for metagenomic binning, comparative biology and taxonomic classification.</title>
        <authorList>
            <person name="Goeker M."/>
        </authorList>
    </citation>
    <scope>NUCLEOTIDE SEQUENCE [LARGE SCALE GENOMIC DNA]</scope>
    <source>
        <strain evidence="3 4">DSM 45479</strain>
    </source>
</reference>
<evidence type="ECO:0000256" key="2">
    <source>
        <dbReference type="SAM" id="Phobius"/>
    </source>
</evidence>
<feature type="transmembrane region" description="Helical" evidence="2">
    <location>
        <begin position="52"/>
        <end position="77"/>
    </location>
</feature>
<evidence type="ECO:0000256" key="1">
    <source>
        <dbReference type="SAM" id="MobiDB-lite"/>
    </source>
</evidence>